<gene>
    <name evidence="1" type="ORF">KK078_20005</name>
</gene>
<keyword evidence="2" id="KW-1185">Reference proteome</keyword>
<dbReference type="Proteomes" id="UP001319180">
    <property type="component" value="Unassembled WGS sequence"/>
</dbReference>
<accession>A0AAP2DBB2</accession>
<evidence type="ECO:0000313" key="1">
    <source>
        <dbReference type="EMBL" id="MBT1688863.1"/>
    </source>
</evidence>
<protein>
    <submittedName>
        <fullName evidence="1">Uncharacterized protein</fullName>
    </submittedName>
</protein>
<organism evidence="1 2">
    <name type="scientific">Dawidia soli</name>
    <dbReference type="NCBI Taxonomy" id="2782352"/>
    <lineage>
        <taxon>Bacteria</taxon>
        <taxon>Pseudomonadati</taxon>
        <taxon>Bacteroidota</taxon>
        <taxon>Cytophagia</taxon>
        <taxon>Cytophagales</taxon>
        <taxon>Chryseotaleaceae</taxon>
        <taxon>Dawidia</taxon>
    </lineage>
</organism>
<proteinExistence type="predicted"/>
<sequence>MTLISLSLNHGNPIMMADLLFSSENSNSNIAIPTLVKGMDDHHPDTEYKNILVVYIVKSHYDGQYYLPPYSIVENKNELHKSAIKFKRTGDRFYVHTSKDQHDIIRDQPLSELQSQSRN</sequence>
<comment type="caution">
    <text evidence="1">The sequence shown here is derived from an EMBL/GenBank/DDBJ whole genome shotgun (WGS) entry which is preliminary data.</text>
</comment>
<dbReference type="AlphaFoldDB" id="A0AAP2DBB2"/>
<evidence type="ECO:0000313" key="2">
    <source>
        <dbReference type="Proteomes" id="UP001319180"/>
    </source>
</evidence>
<dbReference type="RefSeq" id="WP_254092090.1">
    <property type="nucleotide sequence ID" value="NZ_JAHESC010000032.1"/>
</dbReference>
<dbReference type="EMBL" id="JAHESC010000032">
    <property type="protein sequence ID" value="MBT1688863.1"/>
    <property type="molecule type" value="Genomic_DNA"/>
</dbReference>
<name>A0AAP2DBB2_9BACT</name>
<reference evidence="1 2" key="1">
    <citation type="submission" date="2021-05" db="EMBL/GenBank/DDBJ databases">
        <title>A Polyphasic approach of four new species of the genus Ohtaekwangia: Ohtaekwangia histidinii sp. nov., Ohtaekwangia cretensis sp. nov., Ohtaekwangia indiensis sp. nov., Ohtaekwangia reichenbachii sp. nov. from diverse environment.</title>
        <authorList>
            <person name="Octaviana S."/>
        </authorList>
    </citation>
    <scope>NUCLEOTIDE SEQUENCE [LARGE SCALE GENOMIC DNA]</scope>
    <source>
        <strain evidence="1 2">PWU37</strain>
    </source>
</reference>